<dbReference type="InterPro" id="IPR013750">
    <property type="entry name" value="GHMP_kinase_C_dom"/>
</dbReference>
<keyword evidence="5 9" id="KW-0547">Nucleotide-binding</keyword>
<keyword evidence="7 9" id="KW-0067">ATP-binding</keyword>
<feature type="binding site" evidence="9">
    <location>
        <begin position="156"/>
        <end position="166"/>
    </location>
    <ligand>
        <name>ATP</name>
        <dbReference type="ChEBI" id="CHEBI:30616"/>
    </ligand>
</feature>
<comment type="pathway">
    <text evidence="9">Isoprenoid biosynthesis; isopentenyl diphosphate biosynthesis via DXP pathway; isopentenyl diphosphate from 1-deoxy-D-xylulose 5-phosphate: step 3/6.</text>
</comment>
<dbReference type="EMBL" id="WSRR01000027">
    <property type="protein sequence ID" value="MVX61662.1"/>
    <property type="molecule type" value="Genomic_DNA"/>
</dbReference>
<evidence type="ECO:0000256" key="6">
    <source>
        <dbReference type="ARBA" id="ARBA00022777"/>
    </source>
</evidence>
<dbReference type="GO" id="GO:0050515">
    <property type="term" value="F:4-(cytidine 5'-diphospho)-2-C-methyl-D-erythritol kinase activity"/>
    <property type="evidence" value="ECO:0007669"/>
    <property type="project" value="UniProtKB-UniRule"/>
</dbReference>
<dbReference type="EC" id="2.7.1.148" evidence="2 9"/>
<evidence type="ECO:0000259" key="10">
    <source>
        <dbReference type="Pfam" id="PF00288"/>
    </source>
</evidence>
<organism evidence="12 13">
    <name type="scientific">Adlercreutzia mucosicola</name>
    <dbReference type="NCBI Taxonomy" id="580026"/>
    <lineage>
        <taxon>Bacteria</taxon>
        <taxon>Bacillati</taxon>
        <taxon>Actinomycetota</taxon>
        <taxon>Coriobacteriia</taxon>
        <taxon>Eggerthellales</taxon>
        <taxon>Eggerthellaceae</taxon>
        <taxon>Adlercreutzia</taxon>
    </lineage>
</organism>
<evidence type="ECO:0000256" key="7">
    <source>
        <dbReference type="ARBA" id="ARBA00022840"/>
    </source>
</evidence>
<comment type="catalytic activity">
    <reaction evidence="9">
        <text>4-CDP-2-C-methyl-D-erythritol + ATP = 4-CDP-2-C-methyl-D-erythritol 2-phosphate + ADP + H(+)</text>
        <dbReference type="Rhea" id="RHEA:18437"/>
        <dbReference type="ChEBI" id="CHEBI:15378"/>
        <dbReference type="ChEBI" id="CHEBI:30616"/>
        <dbReference type="ChEBI" id="CHEBI:57823"/>
        <dbReference type="ChEBI" id="CHEBI:57919"/>
        <dbReference type="ChEBI" id="CHEBI:456216"/>
        <dbReference type="EC" id="2.7.1.148"/>
    </reaction>
</comment>
<dbReference type="UniPathway" id="UPA00056">
    <property type="reaction ID" value="UER00094"/>
</dbReference>
<dbReference type="PANTHER" id="PTHR43527:SF2">
    <property type="entry name" value="4-DIPHOSPHOCYTIDYL-2-C-METHYL-D-ERYTHRITOL KINASE, CHLOROPLASTIC"/>
    <property type="match status" value="1"/>
</dbReference>
<keyword evidence="4 9" id="KW-0808">Transferase</keyword>
<dbReference type="GO" id="GO:0005524">
    <property type="term" value="F:ATP binding"/>
    <property type="evidence" value="ECO:0007669"/>
    <property type="project" value="UniProtKB-UniRule"/>
</dbReference>
<comment type="caution">
    <text evidence="12">The sequence shown here is derived from an EMBL/GenBank/DDBJ whole genome shotgun (WGS) entry which is preliminary data.</text>
</comment>
<dbReference type="RefSeq" id="WP_160346945.1">
    <property type="nucleotide sequence ID" value="NZ_WSRR01000027.1"/>
</dbReference>
<reference evidence="12 13" key="1">
    <citation type="submission" date="2019-12" db="EMBL/GenBank/DDBJ databases">
        <title>Microbes associate with the intestines of laboratory mice.</title>
        <authorList>
            <person name="Navarre W."/>
            <person name="Wong E."/>
        </authorList>
    </citation>
    <scope>NUCLEOTIDE SEQUENCE [LARGE SCALE GENOMIC DNA]</scope>
    <source>
        <strain evidence="12 13">NM66_B29</strain>
    </source>
</reference>
<comment type="similarity">
    <text evidence="1 9">Belongs to the GHMP kinase family. IspE subfamily.</text>
</comment>
<dbReference type="Pfam" id="PF00288">
    <property type="entry name" value="GHMP_kinases_N"/>
    <property type="match status" value="1"/>
</dbReference>
<dbReference type="Proteomes" id="UP000463388">
    <property type="component" value="Unassembled WGS sequence"/>
</dbReference>
<evidence type="ECO:0000256" key="9">
    <source>
        <dbReference type="HAMAP-Rule" id="MF_00061"/>
    </source>
</evidence>
<keyword evidence="13" id="KW-1185">Reference proteome</keyword>
<dbReference type="InterPro" id="IPR004424">
    <property type="entry name" value="IspE"/>
</dbReference>
<feature type="domain" description="GHMP kinase C-terminal" evidence="11">
    <location>
        <begin position="276"/>
        <end position="332"/>
    </location>
</feature>
<evidence type="ECO:0000256" key="5">
    <source>
        <dbReference type="ARBA" id="ARBA00022741"/>
    </source>
</evidence>
<dbReference type="InterPro" id="IPR020568">
    <property type="entry name" value="Ribosomal_Su5_D2-typ_SF"/>
</dbReference>
<dbReference type="GO" id="GO:0019288">
    <property type="term" value="P:isopentenyl diphosphate biosynthetic process, methylerythritol 4-phosphate pathway"/>
    <property type="evidence" value="ECO:0007669"/>
    <property type="project" value="UniProtKB-UniRule"/>
</dbReference>
<dbReference type="OrthoDB" id="3173073at2"/>
<evidence type="ECO:0000313" key="12">
    <source>
        <dbReference type="EMBL" id="MVX61662.1"/>
    </source>
</evidence>
<gene>
    <name evidence="9" type="primary">ispE</name>
    <name evidence="12" type="ORF">GKZ27_09395</name>
</gene>
<evidence type="ECO:0000259" key="11">
    <source>
        <dbReference type="Pfam" id="PF08544"/>
    </source>
</evidence>
<evidence type="ECO:0000256" key="3">
    <source>
        <dbReference type="ARBA" id="ARBA00017473"/>
    </source>
</evidence>
<dbReference type="HAMAP" id="MF_00061">
    <property type="entry name" value="IspE"/>
    <property type="match status" value="1"/>
</dbReference>
<dbReference type="InterPro" id="IPR036554">
    <property type="entry name" value="GHMP_kinase_C_sf"/>
</dbReference>
<keyword evidence="9" id="KW-0414">Isoprene biosynthesis</keyword>
<dbReference type="PANTHER" id="PTHR43527">
    <property type="entry name" value="4-DIPHOSPHOCYTIDYL-2-C-METHYL-D-ERYTHRITOL KINASE, CHLOROPLASTIC"/>
    <property type="match status" value="1"/>
</dbReference>
<dbReference type="Gene3D" id="3.30.70.890">
    <property type="entry name" value="GHMP kinase, C-terminal domain"/>
    <property type="match status" value="1"/>
</dbReference>
<dbReference type="Pfam" id="PF08544">
    <property type="entry name" value="GHMP_kinases_C"/>
    <property type="match status" value="1"/>
</dbReference>
<evidence type="ECO:0000313" key="13">
    <source>
        <dbReference type="Proteomes" id="UP000463388"/>
    </source>
</evidence>
<dbReference type="GO" id="GO:0016114">
    <property type="term" value="P:terpenoid biosynthetic process"/>
    <property type="evidence" value="ECO:0007669"/>
    <property type="project" value="InterPro"/>
</dbReference>
<proteinExistence type="inferred from homology"/>
<feature type="active site" evidence="9">
    <location>
        <position position="42"/>
    </location>
</feature>
<evidence type="ECO:0000256" key="1">
    <source>
        <dbReference type="ARBA" id="ARBA00009684"/>
    </source>
</evidence>
<comment type="function">
    <text evidence="9">Catalyzes the phosphorylation of the position 2 hydroxy group of 4-diphosphocytidyl-2C-methyl-D-erythritol.</text>
</comment>
<sequence length="353" mass="36120">MTDNVQRNREAEVNLLAAARDAQWSPTTFLGPGSLKLVSPAKVNLLLAIGAARADGYHEARTIMHALALHDTMYVAASPATADEIAAAATAARPDAAVGGPADNLLVCIDLSDRTGQDLVVPAADNLVFKAADALARALGREEAQRVAVRIEKQIPAQGGLGGGSSNAAAMLVALAQLWGVSADDDRVVAVARSLGADVAFFLQGGCAQLGGTGDALERALVPSRQAMVLVKPAAGVSTAEAYRRFDEQPTPVQPAVLDAACAAADAADVPLANNLAPAAEALLPELAQVRAWLADQVGAEKVLLCGSGSATFALVDTFEAASALAVAASKQGWWARPTSLSGLRAAIVPSRR</sequence>
<dbReference type="InterPro" id="IPR014721">
    <property type="entry name" value="Ribsml_uS5_D2-typ_fold_subgr"/>
</dbReference>
<evidence type="ECO:0000256" key="2">
    <source>
        <dbReference type="ARBA" id="ARBA00012052"/>
    </source>
</evidence>
<dbReference type="InterPro" id="IPR006204">
    <property type="entry name" value="GHMP_kinase_N_dom"/>
</dbReference>
<dbReference type="Gene3D" id="3.30.230.10">
    <property type="match status" value="1"/>
</dbReference>
<keyword evidence="6 9" id="KW-0418">Kinase</keyword>
<feature type="domain" description="GHMP kinase N-terminal" evidence="10">
    <location>
        <begin position="126"/>
        <end position="206"/>
    </location>
</feature>
<evidence type="ECO:0000256" key="4">
    <source>
        <dbReference type="ARBA" id="ARBA00022679"/>
    </source>
</evidence>
<dbReference type="SUPFAM" id="SSF55060">
    <property type="entry name" value="GHMP Kinase, C-terminal domain"/>
    <property type="match status" value="1"/>
</dbReference>
<name>A0A6N8JPX8_9ACTN</name>
<dbReference type="SUPFAM" id="SSF54211">
    <property type="entry name" value="Ribosomal protein S5 domain 2-like"/>
    <property type="match status" value="1"/>
</dbReference>
<feature type="active site" evidence="9">
    <location>
        <position position="198"/>
    </location>
</feature>
<dbReference type="AlphaFoldDB" id="A0A6N8JPX8"/>
<accession>A0A6N8JPX8</accession>
<evidence type="ECO:0000256" key="8">
    <source>
        <dbReference type="ARBA" id="ARBA00032554"/>
    </source>
</evidence>
<protein>
    <recommendedName>
        <fullName evidence="3 9">4-diphosphocytidyl-2-C-methyl-D-erythritol kinase</fullName>
        <shortName evidence="9">CMK</shortName>
        <ecNumber evidence="2 9">2.7.1.148</ecNumber>
    </recommendedName>
    <alternativeName>
        <fullName evidence="8 9">4-(cytidine-5'-diphospho)-2-C-methyl-D-erythritol kinase</fullName>
    </alternativeName>
</protein>